<evidence type="ECO:0000313" key="3">
    <source>
        <dbReference type="Proteomes" id="UP000487221"/>
    </source>
</evidence>
<protein>
    <submittedName>
        <fullName evidence="2">Uncharacterized protein</fullName>
    </submittedName>
</protein>
<keyword evidence="1" id="KW-1133">Transmembrane helix</keyword>
<sequence length="236" mass="27591">MNIWLTIGVAYAILTLSAMVWIIVGHVKNKKLKDAMEKHRQGLRIEDSLPNDIYTEIAKKFAFCRYNQDFSTLRPFLSENVKLIIYKHKELSGIADFESYWIDKEKRLKHDCINVRTSIKFCNYYSHVAVYDQIEGYKPMYVLFRVKDDIVTHVVCAPDPLQDSTVRYWSFKRLPFAYGYIMDNVQEQIPGEPKRLPCLKCGNSSEGLVWYKVNAERKSKVDDNTAKMQSIKWLGV</sequence>
<dbReference type="AlphaFoldDB" id="A0A7J5GWU8"/>
<proteinExistence type="predicted"/>
<feature type="transmembrane region" description="Helical" evidence="1">
    <location>
        <begin position="6"/>
        <end position="24"/>
    </location>
</feature>
<keyword evidence="1" id="KW-0472">Membrane</keyword>
<accession>A0A7J5GWU8</accession>
<dbReference type="EMBL" id="WCTY01000029">
    <property type="protein sequence ID" value="KAB4181744.1"/>
    <property type="molecule type" value="Genomic_DNA"/>
</dbReference>
<organism evidence="2 3">
    <name type="scientific">Bacteroides uniformis</name>
    <dbReference type="NCBI Taxonomy" id="820"/>
    <lineage>
        <taxon>Bacteria</taxon>
        <taxon>Pseudomonadati</taxon>
        <taxon>Bacteroidota</taxon>
        <taxon>Bacteroidia</taxon>
        <taxon>Bacteroidales</taxon>
        <taxon>Bacteroidaceae</taxon>
        <taxon>Bacteroides</taxon>
    </lineage>
</organism>
<evidence type="ECO:0000313" key="2">
    <source>
        <dbReference type="EMBL" id="KAB4181744.1"/>
    </source>
</evidence>
<keyword evidence="1" id="KW-0812">Transmembrane</keyword>
<reference evidence="2 3" key="1">
    <citation type="journal article" date="2019" name="Nat. Med.">
        <title>A library of human gut bacterial isolates paired with longitudinal multiomics data enables mechanistic microbiome research.</title>
        <authorList>
            <person name="Poyet M."/>
            <person name="Groussin M."/>
            <person name="Gibbons S.M."/>
            <person name="Avila-Pacheco J."/>
            <person name="Jiang X."/>
            <person name="Kearney S.M."/>
            <person name="Perrotta A.R."/>
            <person name="Berdy B."/>
            <person name="Zhao S."/>
            <person name="Lieberman T.D."/>
            <person name="Swanson P.K."/>
            <person name="Smith M."/>
            <person name="Roesemann S."/>
            <person name="Alexander J.E."/>
            <person name="Rich S.A."/>
            <person name="Livny J."/>
            <person name="Vlamakis H."/>
            <person name="Clish C."/>
            <person name="Bullock K."/>
            <person name="Deik A."/>
            <person name="Scott J."/>
            <person name="Pierce K.A."/>
            <person name="Xavier R.J."/>
            <person name="Alm E.J."/>
        </authorList>
    </citation>
    <scope>NUCLEOTIDE SEQUENCE [LARGE SCALE GENOMIC DNA]</scope>
    <source>
        <strain evidence="2 3">BIOML-A19</strain>
    </source>
</reference>
<comment type="caution">
    <text evidence="2">The sequence shown here is derived from an EMBL/GenBank/DDBJ whole genome shotgun (WGS) entry which is preliminary data.</text>
</comment>
<name>A0A7J5GWU8_BACUN</name>
<gene>
    <name evidence="2" type="ORF">GAQ44_15265</name>
</gene>
<evidence type="ECO:0000256" key="1">
    <source>
        <dbReference type="SAM" id="Phobius"/>
    </source>
</evidence>
<dbReference type="Proteomes" id="UP000487221">
    <property type="component" value="Unassembled WGS sequence"/>
</dbReference>